<organism evidence="3 4">
    <name type="scientific">Python bivittatus</name>
    <name type="common">Burmese python</name>
    <name type="synonym">Python molurus bivittatus</name>
    <dbReference type="NCBI Taxonomy" id="176946"/>
    <lineage>
        <taxon>Eukaryota</taxon>
        <taxon>Metazoa</taxon>
        <taxon>Chordata</taxon>
        <taxon>Craniata</taxon>
        <taxon>Vertebrata</taxon>
        <taxon>Euteleostomi</taxon>
        <taxon>Lepidosauria</taxon>
        <taxon>Squamata</taxon>
        <taxon>Bifurcata</taxon>
        <taxon>Unidentata</taxon>
        <taxon>Episquamata</taxon>
        <taxon>Toxicofera</taxon>
        <taxon>Serpentes</taxon>
        <taxon>Henophidia</taxon>
        <taxon>Pythonidae</taxon>
        <taxon>Python</taxon>
    </lineage>
</organism>
<reference evidence="4" key="1">
    <citation type="submission" date="2025-08" db="UniProtKB">
        <authorList>
            <consortium name="RefSeq"/>
        </authorList>
    </citation>
    <scope>IDENTIFICATION</scope>
    <source>
        <tissue evidence="4">Liver</tissue>
    </source>
</reference>
<dbReference type="GO" id="GO:0032502">
    <property type="term" value="P:developmental process"/>
    <property type="evidence" value="ECO:0007669"/>
    <property type="project" value="TreeGrafter"/>
</dbReference>
<dbReference type="OrthoDB" id="6241467at2759"/>
<dbReference type="GO" id="GO:0000981">
    <property type="term" value="F:DNA-binding transcription factor activity, RNA polymerase II-specific"/>
    <property type="evidence" value="ECO:0007669"/>
    <property type="project" value="TreeGrafter"/>
</dbReference>
<dbReference type="PANTHER" id="PTHR23349:SF10">
    <property type="entry name" value="CLASS A BASIC HELIX-LOOP-HELIX PROTEIN 9"/>
    <property type="match status" value="1"/>
</dbReference>
<dbReference type="InterPro" id="IPR036638">
    <property type="entry name" value="HLH_DNA-bd_sf"/>
</dbReference>
<feature type="region of interest" description="Disordered" evidence="1">
    <location>
        <begin position="166"/>
        <end position="229"/>
    </location>
</feature>
<dbReference type="GeneID" id="103063481"/>
<dbReference type="PANTHER" id="PTHR23349">
    <property type="entry name" value="BASIC HELIX-LOOP-HELIX TRANSCRIPTION FACTOR, TWIST"/>
    <property type="match status" value="1"/>
</dbReference>
<dbReference type="PROSITE" id="PS50888">
    <property type="entry name" value="BHLH"/>
    <property type="match status" value="1"/>
</dbReference>
<gene>
    <name evidence="4" type="primary">BHLHA9</name>
</gene>
<evidence type="ECO:0000313" key="3">
    <source>
        <dbReference type="Proteomes" id="UP000695026"/>
    </source>
</evidence>
<keyword evidence="3" id="KW-1185">Reference proteome</keyword>
<dbReference type="GO" id="GO:0046983">
    <property type="term" value="F:protein dimerization activity"/>
    <property type="evidence" value="ECO:0007669"/>
    <property type="project" value="InterPro"/>
</dbReference>
<evidence type="ECO:0000256" key="1">
    <source>
        <dbReference type="SAM" id="MobiDB-lite"/>
    </source>
</evidence>
<dbReference type="CDD" id="cd18912">
    <property type="entry name" value="bHLH_TS_bHLHa9"/>
    <property type="match status" value="1"/>
</dbReference>
<protein>
    <submittedName>
        <fullName evidence="4">Class A basic helix-loop-helix protein 9</fullName>
    </submittedName>
</protein>
<dbReference type="SUPFAM" id="SSF47459">
    <property type="entry name" value="HLH, helix-loop-helix DNA-binding domain"/>
    <property type="match status" value="1"/>
</dbReference>
<dbReference type="KEGG" id="pbi:103063481"/>
<dbReference type="OMA" id="KEGTYGS"/>
<dbReference type="InterPro" id="IPR011598">
    <property type="entry name" value="bHLH_dom"/>
</dbReference>
<dbReference type="InterPro" id="IPR050283">
    <property type="entry name" value="E-box_TF_Regulators"/>
</dbReference>
<evidence type="ECO:0000313" key="4">
    <source>
        <dbReference type="RefSeq" id="XP_007445260.1"/>
    </source>
</evidence>
<dbReference type="SMART" id="SM00353">
    <property type="entry name" value="HLH"/>
    <property type="match status" value="1"/>
</dbReference>
<dbReference type="Proteomes" id="UP000695026">
    <property type="component" value="Unplaced"/>
</dbReference>
<dbReference type="AlphaFoldDB" id="A0A9F2RFG7"/>
<dbReference type="Pfam" id="PF00010">
    <property type="entry name" value="HLH"/>
    <property type="match status" value="1"/>
</dbReference>
<dbReference type="GO" id="GO:0000977">
    <property type="term" value="F:RNA polymerase II transcription regulatory region sequence-specific DNA binding"/>
    <property type="evidence" value="ECO:0007669"/>
    <property type="project" value="TreeGrafter"/>
</dbReference>
<accession>A0A9F2RFG7</accession>
<evidence type="ECO:0000259" key="2">
    <source>
        <dbReference type="PROSITE" id="PS50888"/>
    </source>
</evidence>
<name>A0A9F2RFG7_PYTBI</name>
<dbReference type="CTD" id="727857"/>
<feature type="domain" description="BHLH" evidence="2">
    <location>
        <begin position="55"/>
        <end position="107"/>
    </location>
</feature>
<dbReference type="Gene3D" id="4.10.280.10">
    <property type="entry name" value="Helix-loop-helix DNA-binding domain"/>
    <property type="match status" value="1"/>
</dbReference>
<proteinExistence type="predicted"/>
<sequence>MPSTAPSTDLRPDSWGACKEGAHFLPQSKHRAATCSADLEEPQQRHKARPLRSKARRMAANVRERKRILDYNQAFNALRLALKHDPGARRLSKIATLRRAIHRIACLSRSLRADSASGWSCGHAECHRRGAEGTLQDHRPSFFIQTPQEIGHAAVVPFPPGMASRACGKGPPDVSSHAFYGNRGQEAHRPSPARYPSGRLPWPNERCQQSCGDSAPHCCRPGPRKSGFS</sequence>
<dbReference type="RefSeq" id="XP_007445260.1">
    <property type="nucleotide sequence ID" value="XM_007445198.1"/>
</dbReference>